<gene>
    <name evidence="5" type="primary">ybiT</name>
    <name evidence="5" type="ORF">CARN3_0077</name>
</gene>
<dbReference type="AlphaFoldDB" id="E6Q025"/>
<dbReference type="CDD" id="cd03221">
    <property type="entry name" value="ABCF_EF-3"/>
    <property type="match status" value="2"/>
</dbReference>
<dbReference type="SMART" id="SM00382">
    <property type="entry name" value="AAA"/>
    <property type="match status" value="2"/>
</dbReference>
<dbReference type="Pfam" id="PF00005">
    <property type="entry name" value="ABC_tran"/>
    <property type="match status" value="2"/>
</dbReference>
<dbReference type="EMBL" id="CABN01000149">
    <property type="protein sequence ID" value="CBI00534.1"/>
    <property type="molecule type" value="Genomic_DNA"/>
</dbReference>
<dbReference type="SUPFAM" id="SSF52540">
    <property type="entry name" value="P-loop containing nucleoside triphosphate hydrolases"/>
    <property type="match status" value="2"/>
</dbReference>
<dbReference type="PANTHER" id="PTHR42855:SF2">
    <property type="entry name" value="DRUG RESISTANCE ABC TRANSPORTER,ATP-BINDING PROTEIN"/>
    <property type="match status" value="1"/>
</dbReference>
<accession>E6Q025</accession>
<name>E6Q025_9ZZZZ</name>
<dbReference type="InterPro" id="IPR027417">
    <property type="entry name" value="P-loop_NTPase"/>
</dbReference>
<keyword evidence="2" id="KW-0547">Nucleotide-binding</keyword>
<evidence type="ECO:0000259" key="4">
    <source>
        <dbReference type="PROSITE" id="PS50893"/>
    </source>
</evidence>
<organism evidence="5">
    <name type="scientific">mine drainage metagenome</name>
    <dbReference type="NCBI Taxonomy" id="410659"/>
    <lineage>
        <taxon>unclassified sequences</taxon>
        <taxon>metagenomes</taxon>
        <taxon>ecological metagenomes</taxon>
    </lineage>
</organism>
<evidence type="ECO:0000256" key="3">
    <source>
        <dbReference type="ARBA" id="ARBA00022840"/>
    </source>
</evidence>
<dbReference type="PROSITE" id="PS50893">
    <property type="entry name" value="ABC_TRANSPORTER_2"/>
    <property type="match status" value="2"/>
</dbReference>
<sequence length="531" mass="59532">MISVSNVTMRYGSKVLFEDVSVTFTPGRRYGLTGPNGAGKSTFMKILTGELEAQKGSVVRPRKLGILRQDQFAFDAYRVIDTVIMGNSALWKALEERDRIYEKAELTDEDGMRLGELEGIVGDEDGYTAESDAAVLLQGLDIPDELHERKMGELQGGQKVRVLLAQALFGKPQALMLDEPTNHLDLESIHWLREFLLGFQGTLITISHDRHFLNAVTTHIADIDYQTIILYTGGYDDMVVAKTQIRSRLESQNEQRDKKIAQLNEFIARFAAGTRSTQVTSRKKEVERLQTNELARSNIQRPFIKFDQLRPSGKHTLEFEGISKAYGDHTVLTDFSAAVMRGEKVCLVGRNGVGKTTLLKSLLAGVPDVSDNEFTLDAGTVKWGHEAQIGYFPQDVSGVIEHGMTVSDWLHQWDPKVTREEIRGLLGQMLFSGEEGLKPTKALSGGEAARLLFCRLMLLKPNILILDEPTNHLDLESINALNIALQRYEGTVFLVTHDQDLLEEVGTRLWNFEHGTIEDHKGPYEEWVSKS</sequence>
<dbReference type="InterPro" id="IPR051309">
    <property type="entry name" value="ABCF_ATPase"/>
</dbReference>
<dbReference type="FunFam" id="3.40.50.300:FF:000011">
    <property type="entry name" value="Putative ABC transporter ATP-binding component"/>
    <property type="match status" value="1"/>
</dbReference>
<feature type="domain" description="ABC transporter" evidence="4">
    <location>
        <begin position="317"/>
        <end position="531"/>
    </location>
</feature>
<keyword evidence="3 5" id="KW-0067">ATP-binding</keyword>
<dbReference type="Pfam" id="PF12848">
    <property type="entry name" value="ABC_tran_Xtn"/>
    <property type="match status" value="1"/>
</dbReference>
<reference evidence="5" key="1">
    <citation type="submission" date="2009-10" db="EMBL/GenBank/DDBJ databases">
        <title>Diversity of trophic interactions inside an arsenic-rich microbial ecosystem.</title>
        <authorList>
            <person name="Bertin P.N."/>
            <person name="Heinrich-Salmeron A."/>
            <person name="Pelletier E."/>
            <person name="Goulhen-Chollet F."/>
            <person name="Arsene-Ploetze F."/>
            <person name="Gallien S."/>
            <person name="Calteau A."/>
            <person name="Vallenet D."/>
            <person name="Casiot C."/>
            <person name="Chane-Woon-Ming B."/>
            <person name="Giloteaux L."/>
            <person name="Barakat M."/>
            <person name="Bonnefoy V."/>
            <person name="Bruneel O."/>
            <person name="Chandler M."/>
            <person name="Cleiss J."/>
            <person name="Duran R."/>
            <person name="Elbaz-Poulichet F."/>
            <person name="Fonknechten N."/>
            <person name="Lauga B."/>
            <person name="Mornico D."/>
            <person name="Ortet P."/>
            <person name="Schaeffer C."/>
            <person name="Siguier P."/>
            <person name="Alexander Thil Smith A."/>
            <person name="Van Dorsselaer A."/>
            <person name="Weissenbach J."/>
            <person name="Medigue C."/>
            <person name="Le Paslier D."/>
        </authorList>
    </citation>
    <scope>NUCLEOTIDE SEQUENCE</scope>
</reference>
<dbReference type="InterPro" id="IPR017871">
    <property type="entry name" value="ABC_transporter-like_CS"/>
</dbReference>
<dbReference type="FunFam" id="3.40.50.300:FF:000070">
    <property type="entry name" value="Putative ABC transporter ATP-binding component"/>
    <property type="match status" value="1"/>
</dbReference>
<evidence type="ECO:0000256" key="1">
    <source>
        <dbReference type="ARBA" id="ARBA00022737"/>
    </source>
</evidence>
<dbReference type="PANTHER" id="PTHR42855">
    <property type="entry name" value="ABC TRANSPORTER ATP-BINDING SUBUNIT"/>
    <property type="match status" value="1"/>
</dbReference>
<dbReference type="Gene3D" id="3.40.50.300">
    <property type="entry name" value="P-loop containing nucleotide triphosphate hydrolases"/>
    <property type="match status" value="2"/>
</dbReference>
<dbReference type="InterPro" id="IPR003439">
    <property type="entry name" value="ABC_transporter-like_ATP-bd"/>
</dbReference>
<evidence type="ECO:0000256" key="2">
    <source>
        <dbReference type="ARBA" id="ARBA00022741"/>
    </source>
</evidence>
<dbReference type="PROSITE" id="PS00211">
    <property type="entry name" value="ABC_TRANSPORTER_1"/>
    <property type="match status" value="1"/>
</dbReference>
<dbReference type="GO" id="GO:0005524">
    <property type="term" value="F:ATP binding"/>
    <property type="evidence" value="ECO:0007669"/>
    <property type="project" value="UniProtKB-KW"/>
</dbReference>
<comment type="caution">
    <text evidence="5">The sequence shown here is derived from an EMBL/GenBank/DDBJ whole genome shotgun (WGS) entry which is preliminary data.</text>
</comment>
<dbReference type="InterPro" id="IPR003593">
    <property type="entry name" value="AAA+_ATPase"/>
</dbReference>
<dbReference type="InterPro" id="IPR032781">
    <property type="entry name" value="ABC_tran_Xtn"/>
</dbReference>
<proteinExistence type="predicted"/>
<protein>
    <submittedName>
        <fullName evidence="5">Putative transporter fused subunits of ABC superfamily: ATP-binding components</fullName>
    </submittedName>
</protein>
<feature type="domain" description="ABC transporter" evidence="4">
    <location>
        <begin position="2"/>
        <end position="250"/>
    </location>
</feature>
<dbReference type="GO" id="GO:0016887">
    <property type="term" value="F:ATP hydrolysis activity"/>
    <property type="evidence" value="ECO:0007669"/>
    <property type="project" value="InterPro"/>
</dbReference>
<evidence type="ECO:0000313" key="5">
    <source>
        <dbReference type="EMBL" id="CBI00534.1"/>
    </source>
</evidence>
<keyword evidence="1" id="KW-0677">Repeat</keyword>